<keyword evidence="1" id="KW-0175">Coiled coil</keyword>
<dbReference type="Proteomes" id="UP000053872">
    <property type="component" value="Unassembled WGS sequence"/>
</dbReference>
<dbReference type="AlphaFoldDB" id="A0A2I0LRY3"/>
<gene>
    <name evidence="2" type="primary">CCDC68</name>
    <name evidence="2" type="ORF">A306_00012452</name>
</gene>
<accession>A0A2I0LRY3</accession>
<protein>
    <submittedName>
        <fullName evidence="2">Coiled-coil domain containing 68</fullName>
    </submittedName>
</protein>
<evidence type="ECO:0000313" key="2">
    <source>
        <dbReference type="EMBL" id="PKK20180.1"/>
    </source>
</evidence>
<dbReference type="KEGG" id="clv:102097989"/>
<evidence type="ECO:0000313" key="3">
    <source>
        <dbReference type="Proteomes" id="UP000053872"/>
    </source>
</evidence>
<reference evidence="2 3" key="1">
    <citation type="journal article" date="2013" name="Science">
        <title>Genomic diversity and evolution of the head crest in the rock pigeon.</title>
        <authorList>
            <person name="Shapiro M.D."/>
            <person name="Kronenberg Z."/>
            <person name="Li C."/>
            <person name="Domyan E.T."/>
            <person name="Pan H."/>
            <person name="Campbell M."/>
            <person name="Tan H."/>
            <person name="Huff C.D."/>
            <person name="Hu H."/>
            <person name="Vickrey A.I."/>
            <person name="Nielsen S.C."/>
            <person name="Stringham S.A."/>
            <person name="Hu H."/>
            <person name="Willerslev E."/>
            <person name="Gilbert M.T."/>
            <person name="Yandell M."/>
            <person name="Zhang G."/>
            <person name="Wang J."/>
        </authorList>
    </citation>
    <scope>NUCLEOTIDE SEQUENCE [LARGE SCALE GENOMIC DNA]</scope>
    <source>
        <tissue evidence="2">Blood</tissue>
    </source>
</reference>
<dbReference type="EMBL" id="AKCR02000118">
    <property type="protein sequence ID" value="PKK20180.1"/>
    <property type="molecule type" value="Genomic_DNA"/>
</dbReference>
<name>A0A2I0LRY3_COLLI</name>
<dbReference type="InterPro" id="IPR051375">
    <property type="entry name" value="Tuftelin_GRINL1A/MYZAP/CCD68"/>
</dbReference>
<keyword evidence="3" id="KW-1185">Reference proteome</keyword>
<sequence length="305" mass="35308">MTTLLLTERISRQDRGAEGELVLYGSSCSQLTQEAEYVKKVPGEAPEPRWNRSPVATTLKETEEQLLLVSRENQVLKIKLEATREAGVQALRSASQKLYENYQARSEQLKKSHEDEKQQIQTHNLQHEAKLQQSSQNSARLAESVRDRCSRIAEMETRVRRMQEEKQMLIEKKTSFEKTLHQMMARNEDSKRCRDVEQQIVTLREQICHLQRLIQAQQHGLRAVIQEAEELNKELKSQDKRIEDLTEKLTALEAQNKELKDRVEFWSGKPKTMVSKGVWTDAPRHSGVFGASPYGMLARLRQQES</sequence>
<feature type="coiled-coil region" evidence="1">
    <location>
        <begin position="59"/>
        <end position="126"/>
    </location>
</feature>
<organism evidence="2 3">
    <name type="scientific">Columba livia</name>
    <name type="common">Rock dove</name>
    <dbReference type="NCBI Taxonomy" id="8932"/>
    <lineage>
        <taxon>Eukaryota</taxon>
        <taxon>Metazoa</taxon>
        <taxon>Chordata</taxon>
        <taxon>Craniata</taxon>
        <taxon>Vertebrata</taxon>
        <taxon>Euteleostomi</taxon>
        <taxon>Archelosauria</taxon>
        <taxon>Archosauria</taxon>
        <taxon>Dinosauria</taxon>
        <taxon>Saurischia</taxon>
        <taxon>Theropoda</taxon>
        <taxon>Coelurosauria</taxon>
        <taxon>Aves</taxon>
        <taxon>Neognathae</taxon>
        <taxon>Neoaves</taxon>
        <taxon>Columbimorphae</taxon>
        <taxon>Columbiformes</taxon>
        <taxon>Columbidae</taxon>
        <taxon>Columba</taxon>
    </lineage>
</organism>
<dbReference type="STRING" id="8932.A0A2I0LRY3"/>
<dbReference type="GO" id="GO:0035556">
    <property type="term" value="P:intracellular signal transduction"/>
    <property type="evidence" value="ECO:0007669"/>
    <property type="project" value="TreeGrafter"/>
</dbReference>
<feature type="coiled-coil region" evidence="1">
    <location>
        <begin position="152"/>
        <end position="269"/>
    </location>
</feature>
<dbReference type="PANTHER" id="PTHR23171">
    <property type="entry name" value="GDOWN1"/>
    <property type="match status" value="1"/>
</dbReference>
<dbReference type="InParanoid" id="A0A2I0LRY3"/>
<evidence type="ECO:0000256" key="1">
    <source>
        <dbReference type="SAM" id="Coils"/>
    </source>
</evidence>
<proteinExistence type="predicted"/>
<dbReference type="PANTHER" id="PTHR23171:SF3">
    <property type="entry name" value="COILED-COIL DOMAIN-CONTAINING PROTEIN 68"/>
    <property type="match status" value="1"/>
</dbReference>
<comment type="caution">
    <text evidence="2">The sequence shown here is derived from an EMBL/GenBank/DDBJ whole genome shotgun (WGS) entry which is preliminary data.</text>
</comment>